<dbReference type="PANTHER" id="PTHR13381">
    <property type="entry name" value="RNA POLYMERASE II HOLOENZYME COMPONENT SRB7"/>
    <property type="match status" value="1"/>
</dbReference>
<evidence type="ECO:0000256" key="3">
    <source>
        <dbReference type="ARBA" id="ARBA00023159"/>
    </source>
</evidence>
<proteinExistence type="inferred from homology"/>
<keyword evidence="3 6" id="KW-0010">Activator</keyword>
<sequence>MADRLTQLQDSVNLQAENFCNSIGILQQLAQPSTFPEFEKTGKPSSQPQEDYAQLFATMIARTAKDMDVLIESLPGEEAAPELQANNLQKLEIENNEAANRLQEVVMRGECLLAQVQKALAEIASQQLSSKQQVSDESSRRNTAPPNPDNY</sequence>
<organism evidence="8 9">
    <name type="scientific">Galendromus occidentalis</name>
    <name type="common">western predatory mite</name>
    <dbReference type="NCBI Taxonomy" id="34638"/>
    <lineage>
        <taxon>Eukaryota</taxon>
        <taxon>Metazoa</taxon>
        <taxon>Ecdysozoa</taxon>
        <taxon>Arthropoda</taxon>
        <taxon>Chelicerata</taxon>
        <taxon>Arachnida</taxon>
        <taxon>Acari</taxon>
        <taxon>Parasitiformes</taxon>
        <taxon>Mesostigmata</taxon>
        <taxon>Gamasina</taxon>
        <taxon>Phytoseioidea</taxon>
        <taxon>Phytoseiidae</taxon>
        <taxon>Typhlodrominae</taxon>
        <taxon>Galendromus</taxon>
    </lineage>
</organism>
<comment type="subcellular location">
    <subcellularLocation>
        <location evidence="1 6">Nucleus</location>
    </subcellularLocation>
</comment>
<evidence type="ECO:0000313" key="9">
    <source>
        <dbReference type="RefSeq" id="XP_003747656.1"/>
    </source>
</evidence>
<dbReference type="GO" id="GO:0003712">
    <property type="term" value="F:transcription coregulator activity"/>
    <property type="evidence" value="ECO:0007669"/>
    <property type="project" value="TreeGrafter"/>
</dbReference>
<evidence type="ECO:0000256" key="5">
    <source>
        <dbReference type="ARBA" id="ARBA00023242"/>
    </source>
</evidence>
<evidence type="ECO:0000256" key="4">
    <source>
        <dbReference type="ARBA" id="ARBA00023163"/>
    </source>
</evidence>
<keyword evidence="5 6" id="KW-0539">Nucleus</keyword>
<comment type="function">
    <text evidence="6">Component of the Mediator complex, a coactivator involved in the regulated transcription of nearly all RNA polymerase II-dependent genes. Mediator functions as a bridge to convey information from gene-specific regulatory proteins to the basal RNA polymerase II transcription machinery. Mediator is recruited to promoters by direct interactions with regulatory proteins and serves as a scaffold for the assembly of a functional preinitiation complex with RNA polymerase II and the general transcription factors.</text>
</comment>
<dbReference type="InterPro" id="IPR037212">
    <property type="entry name" value="Med7/Med21-like"/>
</dbReference>
<dbReference type="Proteomes" id="UP000694867">
    <property type="component" value="Unplaced"/>
</dbReference>
<gene>
    <name evidence="9" type="primary">LOC100907823</name>
</gene>
<dbReference type="GeneID" id="100907823"/>
<dbReference type="Gene3D" id="6.10.280.10">
    <property type="entry name" value="Mediator complex, subunit Med21"/>
    <property type="match status" value="1"/>
</dbReference>
<dbReference type="RefSeq" id="XP_003747656.1">
    <property type="nucleotide sequence ID" value="XM_003747608.2"/>
</dbReference>
<comment type="subunit">
    <text evidence="6">Component of the Mediator complex.</text>
</comment>
<name>A0AAJ6QY55_9ACAR</name>
<dbReference type="AlphaFoldDB" id="A0AAJ6QY55"/>
<dbReference type="GO" id="GO:0016592">
    <property type="term" value="C:mediator complex"/>
    <property type="evidence" value="ECO:0007669"/>
    <property type="project" value="UniProtKB-UniRule"/>
</dbReference>
<keyword evidence="8" id="KW-1185">Reference proteome</keyword>
<dbReference type="InterPro" id="IPR021384">
    <property type="entry name" value="Mediator_Med21"/>
</dbReference>
<evidence type="ECO:0000256" key="1">
    <source>
        <dbReference type="ARBA" id="ARBA00004123"/>
    </source>
</evidence>
<dbReference type="SUPFAM" id="SSF140718">
    <property type="entry name" value="Mediator hinge subcomplex-like"/>
    <property type="match status" value="1"/>
</dbReference>
<evidence type="ECO:0000256" key="7">
    <source>
        <dbReference type="SAM" id="MobiDB-lite"/>
    </source>
</evidence>
<feature type="compositionally biased region" description="Polar residues" evidence="7">
    <location>
        <begin position="125"/>
        <end position="144"/>
    </location>
</feature>
<reference evidence="9" key="1">
    <citation type="submission" date="2025-08" db="UniProtKB">
        <authorList>
            <consortium name="RefSeq"/>
        </authorList>
    </citation>
    <scope>IDENTIFICATION</scope>
</reference>
<accession>A0AAJ6QY55</accession>
<feature type="region of interest" description="Disordered" evidence="7">
    <location>
        <begin position="125"/>
        <end position="151"/>
    </location>
</feature>
<dbReference type="KEGG" id="goe:100907823"/>
<evidence type="ECO:0000256" key="6">
    <source>
        <dbReference type="RuleBase" id="RU366036"/>
    </source>
</evidence>
<evidence type="ECO:0000256" key="2">
    <source>
        <dbReference type="ARBA" id="ARBA00023015"/>
    </source>
</evidence>
<protein>
    <recommendedName>
        <fullName evidence="6">Mediator of RNA polymerase II transcription subunit 21</fullName>
    </recommendedName>
</protein>
<comment type="similarity">
    <text evidence="6">Belongs to the Mediator complex subunit 21 family.</text>
</comment>
<keyword evidence="2 6" id="KW-0805">Transcription regulation</keyword>
<dbReference type="PANTHER" id="PTHR13381:SF0">
    <property type="entry name" value="MEDIATOR OF RNA POLYMERASE II TRANSCRIPTION SUBUNIT 21"/>
    <property type="match status" value="1"/>
</dbReference>
<keyword evidence="4 6" id="KW-0804">Transcription</keyword>
<evidence type="ECO:0000313" key="8">
    <source>
        <dbReference type="Proteomes" id="UP000694867"/>
    </source>
</evidence>
<dbReference type="Pfam" id="PF11221">
    <property type="entry name" value="Med21"/>
    <property type="match status" value="1"/>
</dbReference>
<dbReference type="GO" id="GO:0006357">
    <property type="term" value="P:regulation of transcription by RNA polymerase II"/>
    <property type="evidence" value="ECO:0007669"/>
    <property type="project" value="TreeGrafter"/>
</dbReference>